<reference evidence="1 2" key="1">
    <citation type="submission" date="2015-12" db="EMBL/GenBank/DDBJ databases">
        <title>Dictyostelia acquired genes for synthesis and detection of signals that induce cell-type specialization by lateral gene transfer from prokaryotes.</title>
        <authorList>
            <person name="Gloeckner G."/>
            <person name="Schaap P."/>
        </authorList>
    </citation>
    <scope>NUCLEOTIDE SEQUENCE [LARGE SCALE GENOMIC DNA]</scope>
    <source>
        <strain evidence="1 2">TK</strain>
    </source>
</reference>
<protein>
    <submittedName>
        <fullName evidence="1">Uncharacterized protein</fullName>
    </submittedName>
</protein>
<comment type="caution">
    <text evidence="1">The sequence shown here is derived from an EMBL/GenBank/DDBJ whole genome shotgun (WGS) entry which is preliminary data.</text>
</comment>
<proteinExistence type="predicted"/>
<dbReference type="Proteomes" id="UP000076078">
    <property type="component" value="Unassembled WGS sequence"/>
</dbReference>
<keyword evidence="2" id="KW-1185">Reference proteome</keyword>
<dbReference type="AlphaFoldDB" id="A0A152A1Q9"/>
<evidence type="ECO:0000313" key="2">
    <source>
        <dbReference type="Proteomes" id="UP000076078"/>
    </source>
</evidence>
<evidence type="ECO:0000313" key="1">
    <source>
        <dbReference type="EMBL" id="KYR00144.1"/>
    </source>
</evidence>
<organism evidence="1 2">
    <name type="scientific">Tieghemostelium lacteum</name>
    <name type="common">Slime mold</name>
    <name type="synonym">Dictyostelium lacteum</name>
    <dbReference type="NCBI Taxonomy" id="361077"/>
    <lineage>
        <taxon>Eukaryota</taxon>
        <taxon>Amoebozoa</taxon>
        <taxon>Evosea</taxon>
        <taxon>Eumycetozoa</taxon>
        <taxon>Dictyostelia</taxon>
        <taxon>Dictyosteliales</taxon>
        <taxon>Raperosteliaceae</taxon>
        <taxon>Tieghemostelium</taxon>
    </lineage>
</organism>
<gene>
    <name evidence="1" type="ORF">DLAC_03296</name>
</gene>
<accession>A0A152A1Q9</accession>
<name>A0A152A1Q9_TIELA</name>
<dbReference type="EMBL" id="LODT01000016">
    <property type="protein sequence ID" value="KYR00144.1"/>
    <property type="molecule type" value="Genomic_DNA"/>
</dbReference>
<sequence length="119" mass="13940">MNEQELNNDISTITGDFINRINDYKNSTDQYIQENDNRIRDLQNKHLITFSTFKVDDKYSKCKSQETDFIRCLNERDLLRTNDESTHLNPQLNTSILLSTSTSACNQFKINLDKCLKIN</sequence>
<dbReference type="InParanoid" id="A0A152A1Q9"/>